<feature type="transmembrane region" description="Helical" evidence="1">
    <location>
        <begin position="131"/>
        <end position="161"/>
    </location>
</feature>
<evidence type="ECO:0000313" key="3">
    <source>
        <dbReference type="Proteomes" id="UP001156706"/>
    </source>
</evidence>
<dbReference type="EMBL" id="BSOG01000001">
    <property type="protein sequence ID" value="GLR11788.1"/>
    <property type="molecule type" value="Genomic_DNA"/>
</dbReference>
<keyword evidence="1" id="KW-0472">Membrane</keyword>
<proteinExistence type="predicted"/>
<feature type="transmembrane region" description="Helical" evidence="1">
    <location>
        <begin position="46"/>
        <end position="67"/>
    </location>
</feature>
<dbReference type="Proteomes" id="UP001156706">
    <property type="component" value="Unassembled WGS sequence"/>
</dbReference>
<dbReference type="PANTHER" id="PTHR43471:SF10">
    <property type="entry name" value="SLL1107 PROTEIN"/>
    <property type="match status" value="1"/>
</dbReference>
<keyword evidence="3" id="KW-1185">Reference proteome</keyword>
<dbReference type="Pfam" id="PF12679">
    <property type="entry name" value="ABC2_membrane_2"/>
    <property type="match status" value="1"/>
</dbReference>
<evidence type="ECO:0008006" key="4">
    <source>
        <dbReference type="Google" id="ProtNLM"/>
    </source>
</evidence>
<reference evidence="3" key="1">
    <citation type="journal article" date="2019" name="Int. J. Syst. Evol. Microbiol.">
        <title>The Global Catalogue of Microorganisms (GCM) 10K type strain sequencing project: providing services to taxonomists for standard genome sequencing and annotation.</title>
        <authorList>
            <consortium name="The Broad Institute Genomics Platform"/>
            <consortium name="The Broad Institute Genome Sequencing Center for Infectious Disease"/>
            <person name="Wu L."/>
            <person name="Ma J."/>
        </authorList>
    </citation>
    <scope>NUCLEOTIDE SEQUENCE [LARGE SCALE GENOMIC DNA]</scope>
    <source>
        <strain evidence="3">NBRC 110044</strain>
    </source>
</reference>
<keyword evidence="1" id="KW-0812">Transmembrane</keyword>
<evidence type="ECO:0000313" key="2">
    <source>
        <dbReference type="EMBL" id="GLR11788.1"/>
    </source>
</evidence>
<organism evidence="2 3">
    <name type="scientific">Chitinimonas prasina</name>
    <dbReference type="NCBI Taxonomy" id="1434937"/>
    <lineage>
        <taxon>Bacteria</taxon>
        <taxon>Pseudomonadati</taxon>
        <taxon>Pseudomonadota</taxon>
        <taxon>Betaproteobacteria</taxon>
        <taxon>Neisseriales</taxon>
        <taxon>Chitinibacteraceae</taxon>
        <taxon>Chitinimonas</taxon>
    </lineage>
</organism>
<name>A0ABQ5YBF1_9NEIS</name>
<feature type="transmembrane region" description="Helical" evidence="1">
    <location>
        <begin position="98"/>
        <end position="119"/>
    </location>
</feature>
<accession>A0ABQ5YBF1</accession>
<evidence type="ECO:0000256" key="1">
    <source>
        <dbReference type="SAM" id="Phobius"/>
    </source>
</evidence>
<dbReference type="RefSeq" id="WP_284194930.1">
    <property type="nucleotide sequence ID" value="NZ_BSOG01000001.1"/>
</dbReference>
<comment type="caution">
    <text evidence="2">The sequence shown here is derived from an EMBL/GenBank/DDBJ whole genome shotgun (WGS) entry which is preliminary data.</text>
</comment>
<dbReference type="PANTHER" id="PTHR43471">
    <property type="entry name" value="ABC TRANSPORTER PERMEASE"/>
    <property type="match status" value="1"/>
</dbReference>
<protein>
    <recommendedName>
        <fullName evidence="4">ABC transporter permease</fullName>
    </recommendedName>
</protein>
<gene>
    <name evidence="2" type="ORF">GCM10007907_05780</name>
</gene>
<feature type="transmembrane region" description="Helical" evidence="1">
    <location>
        <begin position="167"/>
        <end position="192"/>
    </location>
</feature>
<feature type="transmembrane region" description="Helical" evidence="1">
    <location>
        <begin position="236"/>
        <end position="261"/>
    </location>
</feature>
<sequence>MWSYCLTAWYSGFRGRSFHAVFAFTLLLLGVAYLGASFSARQPQTVALDIGFSAVRFSLVLMSLFWVQELVGRELERKTILFALTYPRPRSDYLLGRYFGIISLLALATLVLGVALLVITKASAWGYAQPYGVLLGGAYWLTLFGLWLDACVVTAFCLAISSVATSAVLPFAVGACFAIAAKMLGPVAGYLARGAEGDADLVASYGSTLDALLLVIPDLSRLDWRDMPLYHQALPIELISGAIIMAVAYIAILLSVAALAFRQREFS</sequence>
<keyword evidence="1" id="KW-1133">Transmembrane helix</keyword>
<feature type="transmembrane region" description="Helical" evidence="1">
    <location>
        <begin position="20"/>
        <end position="39"/>
    </location>
</feature>